<evidence type="ECO:0000256" key="1">
    <source>
        <dbReference type="ARBA" id="ARBA00004123"/>
    </source>
</evidence>
<evidence type="ECO:0000256" key="7">
    <source>
        <dbReference type="ARBA" id="ARBA00022695"/>
    </source>
</evidence>
<dbReference type="Gene3D" id="3.30.470.30">
    <property type="entry name" value="DNA ligase/mRNA capping enzyme"/>
    <property type="match status" value="1"/>
</dbReference>
<keyword evidence="9 16" id="KW-0506">mRNA capping</keyword>
<evidence type="ECO:0000256" key="14">
    <source>
        <dbReference type="ARBA" id="ARBA00044624"/>
    </source>
</evidence>
<dbReference type="GO" id="GO:0005524">
    <property type="term" value="F:ATP binding"/>
    <property type="evidence" value="ECO:0007669"/>
    <property type="project" value="InterPro"/>
</dbReference>
<name>A0A2P7ZYC7_9PEZI</name>
<evidence type="ECO:0000256" key="6">
    <source>
        <dbReference type="ARBA" id="ARBA00022679"/>
    </source>
</evidence>
<evidence type="ECO:0000313" key="20">
    <source>
        <dbReference type="EMBL" id="PSK53187.1"/>
    </source>
</evidence>
<dbReference type="InterPro" id="IPR013846">
    <property type="entry name" value="mRNA_cap_enzyme_C"/>
</dbReference>
<dbReference type="OrthoDB" id="200924at2759"/>
<evidence type="ECO:0000256" key="3">
    <source>
        <dbReference type="ARBA" id="ARBA00012475"/>
    </source>
</evidence>
<keyword evidence="11 16" id="KW-0539">Nucleus</keyword>
<dbReference type="Proteomes" id="UP000243723">
    <property type="component" value="Unassembled WGS sequence"/>
</dbReference>
<comment type="similarity">
    <text evidence="2 16">Belongs to the eukaryotic GTase family.</text>
</comment>
<evidence type="ECO:0000256" key="15">
    <source>
        <dbReference type="ARBA" id="ARBA00047082"/>
    </source>
</evidence>
<dbReference type="InterPro" id="IPR001339">
    <property type="entry name" value="mRNA_cap_enzyme_adenylation"/>
</dbReference>
<comment type="caution">
    <text evidence="20">The sequence shown here is derived from an EMBL/GenBank/DDBJ whole genome shotgun (WGS) entry which is preliminary data.</text>
</comment>
<evidence type="ECO:0000256" key="5">
    <source>
        <dbReference type="ARBA" id="ARBA00022664"/>
    </source>
</evidence>
<keyword evidence="8 16" id="KW-0547">Nucleotide-binding</keyword>
<evidence type="ECO:0000256" key="10">
    <source>
        <dbReference type="ARBA" id="ARBA00023134"/>
    </source>
</evidence>
<comment type="function">
    <text evidence="16">Second step of mRNA capping. Transfer of the GMP moiety of GTP to the 5'-end of RNA via an enzyme-GMP covalent reaction intermediate.</text>
</comment>
<evidence type="ECO:0000256" key="2">
    <source>
        <dbReference type="ARBA" id="ARBA00010237"/>
    </source>
</evidence>
<evidence type="ECO:0000259" key="19">
    <source>
        <dbReference type="Pfam" id="PF03919"/>
    </source>
</evidence>
<dbReference type="PIRSF" id="PIRSF036959">
    <property type="entry name" value="mRNA_cap_alpha"/>
    <property type="match status" value="1"/>
</dbReference>
<dbReference type="GO" id="GO:0031533">
    <property type="term" value="C:mRNA capping enzyme complex"/>
    <property type="evidence" value="ECO:0007669"/>
    <property type="project" value="InterPro"/>
</dbReference>
<dbReference type="Pfam" id="PF01331">
    <property type="entry name" value="mRNA_cap_enzyme"/>
    <property type="match status" value="1"/>
</dbReference>
<keyword evidence="21" id="KW-1185">Reference proteome</keyword>
<dbReference type="GO" id="GO:0006370">
    <property type="term" value="P:7-methylguanosine mRNA capping"/>
    <property type="evidence" value="ECO:0007669"/>
    <property type="project" value="UniProtKB-KW"/>
</dbReference>
<dbReference type="GO" id="GO:0004484">
    <property type="term" value="F:mRNA guanylyltransferase activity"/>
    <property type="evidence" value="ECO:0007669"/>
    <property type="project" value="UniProtKB-EC"/>
</dbReference>
<accession>A0A2P7ZYC7</accession>
<comment type="subunit">
    <text evidence="15">Heterodimer. The mRNA-capping enzyme is composed of two separate chains alpha and beta, respectively a mRNA guanylyltransferase and an mRNA 5'-triphosphate monophosphatase.</text>
</comment>
<dbReference type="Gene3D" id="2.40.50.140">
    <property type="entry name" value="Nucleic acid-binding proteins"/>
    <property type="match status" value="1"/>
</dbReference>
<dbReference type="SUPFAM" id="SSF56091">
    <property type="entry name" value="DNA ligase/mRNA capping enzyme, catalytic domain"/>
    <property type="match status" value="1"/>
</dbReference>
<dbReference type="CDD" id="cd07895">
    <property type="entry name" value="Adenylation_mRNA_capping"/>
    <property type="match status" value="1"/>
</dbReference>
<feature type="active site" description="N6-GMP-lysine intermediate" evidence="17">
    <location>
        <position position="102"/>
    </location>
</feature>
<dbReference type="Pfam" id="PF03919">
    <property type="entry name" value="mRNA_cap_C"/>
    <property type="match status" value="1"/>
</dbReference>
<comment type="subcellular location">
    <subcellularLocation>
        <location evidence="1 16">Nucleus</location>
    </subcellularLocation>
</comment>
<organism evidence="20 21">
    <name type="scientific">Elsinoe australis</name>
    <dbReference type="NCBI Taxonomy" id="40998"/>
    <lineage>
        <taxon>Eukaryota</taxon>
        <taxon>Fungi</taxon>
        <taxon>Dikarya</taxon>
        <taxon>Ascomycota</taxon>
        <taxon>Pezizomycotina</taxon>
        <taxon>Dothideomycetes</taxon>
        <taxon>Dothideomycetidae</taxon>
        <taxon>Myriangiales</taxon>
        <taxon>Elsinoaceae</taxon>
        <taxon>Elsinoe</taxon>
    </lineage>
</organism>
<dbReference type="EC" id="2.7.7.50" evidence="3 16"/>
<proteinExistence type="inferred from homology"/>
<evidence type="ECO:0000256" key="8">
    <source>
        <dbReference type="ARBA" id="ARBA00022741"/>
    </source>
</evidence>
<gene>
    <name evidence="20" type="ORF">B9Z65_3387</name>
</gene>
<evidence type="ECO:0000256" key="11">
    <source>
        <dbReference type="ARBA" id="ARBA00023242"/>
    </source>
</evidence>
<feature type="domain" description="mRNA capping enzyme adenylation" evidence="18">
    <location>
        <begin position="95"/>
        <end position="280"/>
    </location>
</feature>
<feature type="domain" description="mRNA capping enzyme C-terminal" evidence="19">
    <location>
        <begin position="284"/>
        <end position="414"/>
    </location>
</feature>
<evidence type="ECO:0000256" key="16">
    <source>
        <dbReference type="PIRNR" id="PIRNR036959"/>
    </source>
</evidence>
<dbReference type="PANTHER" id="PTHR10367">
    <property type="entry name" value="MRNA-CAPPING ENZYME"/>
    <property type="match status" value="1"/>
</dbReference>
<dbReference type="EMBL" id="NHZQ01000102">
    <property type="protein sequence ID" value="PSK53187.1"/>
    <property type="molecule type" value="Genomic_DNA"/>
</dbReference>
<reference evidence="20 21" key="1">
    <citation type="submission" date="2017-05" db="EMBL/GenBank/DDBJ databases">
        <title>Draft genome sequence of Elsinoe australis.</title>
        <authorList>
            <person name="Cheng Q."/>
        </authorList>
    </citation>
    <scope>NUCLEOTIDE SEQUENCE [LARGE SCALE GENOMIC DNA]</scope>
    <source>
        <strain evidence="20 21">NL1</strain>
    </source>
</reference>
<dbReference type="AlphaFoldDB" id="A0A2P7ZYC7"/>
<dbReference type="InterPro" id="IPR017075">
    <property type="entry name" value="mRNA_cap_enzyme_alpha"/>
</dbReference>
<dbReference type="InterPro" id="IPR012340">
    <property type="entry name" value="NA-bd_OB-fold"/>
</dbReference>
<dbReference type="GO" id="GO:0005525">
    <property type="term" value="F:GTP binding"/>
    <property type="evidence" value="ECO:0007669"/>
    <property type="project" value="UniProtKB-KW"/>
</dbReference>
<evidence type="ECO:0000256" key="4">
    <source>
        <dbReference type="ARBA" id="ARBA00019171"/>
    </source>
</evidence>
<protein>
    <recommendedName>
        <fullName evidence="4 16">mRNA-capping enzyme subunit alpha</fullName>
        <ecNumber evidence="3 16">2.7.7.50</ecNumber>
    </recommendedName>
    <alternativeName>
        <fullName evidence="12 16">GTP--RNA guanylyltransferase</fullName>
    </alternativeName>
    <alternativeName>
        <fullName evidence="13 16">mRNA guanylyltransferase</fullName>
    </alternativeName>
</protein>
<keyword evidence="10 16" id="KW-0342">GTP-binding</keyword>
<evidence type="ECO:0000256" key="13">
    <source>
        <dbReference type="ARBA" id="ARBA00030702"/>
    </source>
</evidence>
<evidence type="ECO:0000256" key="12">
    <source>
        <dbReference type="ARBA" id="ARBA00029909"/>
    </source>
</evidence>
<keyword evidence="7 16" id="KW-0548">Nucleotidyltransferase</keyword>
<keyword evidence="6 16" id="KW-0808">Transferase</keyword>
<dbReference type="SUPFAM" id="SSF50249">
    <property type="entry name" value="Nucleic acid-binding proteins"/>
    <property type="match status" value="1"/>
</dbReference>
<sequence>MSGLLQLSDVADLIPQHDENLPHLKDRLADLLQSKKRGFPGAQPVSFARKHLRALKEAEYAEQNSYISHMSKLTFGTKAKPGPARRRPRILTQPSSYFVCEKTDGIRCLLYLSFFVDADGQQQEAAFLVDRKNDFYYINNPSFHFPLPNAPPDSFHTETLADGELVLDTFPNGQTVKRYLVFDCLALDGSSITHRTLDKRLGHFNNHVVEPQKELFRKYPEEKAQQPFEVIMKKMEKSYGIMAIIKDVLPNLLHGNDGLVFTCRTTPYVSGTDPHILKWKPPHENTVDFRLQLGSFPRLGVNGLSNGNGVAEDEEVDFDACPSFALLVHEGQGRHRLFADLYVAEDEWESMKSVGEILDGRIIECYKDDQGRWRFKREKDGTPRFRDDKDDANHISTVTSVLESIEDAVSEQDLFAHAAEIRSAWKHRETEFRQREEAERRAAHAKPA</sequence>
<evidence type="ECO:0000256" key="17">
    <source>
        <dbReference type="PIRSR" id="PIRSR036959-1"/>
    </source>
</evidence>
<dbReference type="PANTHER" id="PTHR10367:SF17">
    <property type="entry name" value="MRNA-CAPPING ENZYME"/>
    <property type="match status" value="1"/>
</dbReference>
<comment type="catalytic activity">
    <reaction evidence="14">
        <text>a 5'-end diphospho-ribonucleoside in mRNA + GTP + H(+) = a 5'-end (5'-triphosphoguanosine)-ribonucleoside in mRNA + diphosphate</text>
        <dbReference type="Rhea" id="RHEA:67012"/>
        <dbReference type="Rhea" id="RHEA-COMP:17165"/>
        <dbReference type="Rhea" id="RHEA-COMP:17166"/>
        <dbReference type="ChEBI" id="CHEBI:15378"/>
        <dbReference type="ChEBI" id="CHEBI:33019"/>
        <dbReference type="ChEBI" id="CHEBI:37565"/>
        <dbReference type="ChEBI" id="CHEBI:167616"/>
        <dbReference type="ChEBI" id="CHEBI:167617"/>
        <dbReference type="EC" id="2.7.7.50"/>
    </reaction>
    <physiologicalReaction direction="left-to-right" evidence="14">
        <dbReference type="Rhea" id="RHEA:67013"/>
    </physiologicalReaction>
</comment>
<dbReference type="STRING" id="40998.A0A2P7ZYC7"/>
<keyword evidence="5 16" id="KW-0507">mRNA processing</keyword>
<dbReference type="InterPro" id="IPR051029">
    <property type="entry name" value="mRNA_Capping_Enz/RNA_Phosphat"/>
</dbReference>
<evidence type="ECO:0000256" key="9">
    <source>
        <dbReference type="ARBA" id="ARBA00023042"/>
    </source>
</evidence>
<evidence type="ECO:0000259" key="18">
    <source>
        <dbReference type="Pfam" id="PF01331"/>
    </source>
</evidence>
<evidence type="ECO:0000313" key="21">
    <source>
        <dbReference type="Proteomes" id="UP000243723"/>
    </source>
</evidence>